<evidence type="ECO:0000313" key="7">
    <source>
        <dbReference type="EMBL" id="KJZ71635.1"/>
    </source>
</evidence>
<dbReference type="PANTHER" id="PTHR24305:SF232">
    <property type="entry name" value="P450, PUTATIVE (EUROFUNG)-RELATED"/>
    <property type="match status" value="1"/>
</dbReference>
<evidence type="ECO:0000256" key="2">
    <source>
        <dbReference type="ARBA" id="ARBA00010617"/>
    </source>
</evidence>
<keyword evidence="4 6" id="KW-0479">Metal-binding</keyword>
<dbReference type="SUPFAM" id="SSF48264">
    <property type="entry name" value="Cytochrome P450"/>
    <property type="match status" value="1"/>
</dbReference>
<keyword evidence="5 6" id="KW-0408">Iron</keyword>
<accession>A0A0F7ZM11</accession>
<protein>
    <submittedName>
        <fullName evidence="7">Uncharacterized protein</fullName>
    </submittedName>
</protein>
<dbReference type="Proteomes" id="UP000054481">
    <property type="component" value="Unassembled WGS sequence"/>
</dbReference>
<reference evidence="7 8" key="1">
    <citation type="journal article" date="2014" name="Genome Biol. Evol.">
        <title>Comparative genomics and transcriptomics analyses reveal divergent lifestyle features of nematode endoparasitic fungus Hirsutella minnesotensis.</title>
        <authorList>
            <person name="Lai Y."/>
            <person name="Liu K."/>
            <person name="Zhang X."/>
            <person name="Zhang X."/>
            <person name="Li K."/>
            <person name="Wang N."/>
            <person name="Shu C."/>
            <person name="Wu Y."/>
            <person name="Wang C."/>
            <person name="Bushley K.E."/>
            <person name="Xiang M."/>
            <person name="Liu X."/>
        </authorList>
    </citation>
    <scope>NUCLEOTIDE SEQUENCE [LARGE SCALE GENOMIC DNA]</scope>
    <source>
        <strain evidence="7 8">3608</strain>
    </source>
</reference>
<dbReference type="GO" id="GO:0005506">
    <property type="term" value="F:iron ion binding"/>
    <property type="evidence" value="ECO:0007669"/>
    <property type="project" value="InterPro"/>
</dbReference>
<dbReference type="OrthoDB" id="3934656at2759"/>
<gene>
    <name evidence="7" type="ORF">HIM_08947</name>
</gene>
<dbReference type="EMBL" id="KQ030567">
    <property type="protein sequence ID" value="KJZ71635.1"/>
    <property type="molecule type" value="Genomic_DNA"/>
</dbReference>
<name>A0A0F7ZM11_9HYPO</name>
<comment type="similarity">
    <text evidence="2">Belongs to the cytochrome P450 family.</text>
</comment>
<feature type="binding site" description="axial binding residue" evidence="6">
    <location>
        <position position="372"/>
    </location>
    <ligand>
        <name>heme</name>
        <dbReference type="ChEBI" id="CHEBI:30413"/>
    </ligand>
    <ligandPart>
        <name>Fe</name>
        <dbReference type="ChEBI" id="CHEBI:18248"/>
    </ligandPart>
</feature>
<dbReference type="PANTHER" id="PTHR24305">
    <property type="entry name" value="CYTOCHROME P450"/>
    <property type="match status" value="1"/>
</dbReference>
<evidence type="ECO:0000256" key="5">
    <source>
        <dbReference type="ARBA" id="ARBA00023004"/>
    </source>
</evidence>
<dbReference type="InterPro" id="IPR001128">
    <property type="entry name" value="Cyt_P450"/>
</dbReference>
<dbReference type="InterPro" id="IPR002401">
    <property type="entry name" value="Cyt_P450_E_grp-I"/>
</dbReference>
<dbReference type="InterPro" id="IPR050121">
    <property type="entry name" value="Cytochrome_P450_monoxygenase"/>
</dbReference>
<evidence type="ECO:0000256" key="4">
    <source>
        <dbReference type="ARBA" id="ARBA00022723"/>
    </source>
</evidence>
<evidence type="ECO:0000256" key="6">
    <source>
        <dbReference type="PIRSR" id="PIRSR602401-1"/>
    </source>
</evidence>
<dbReference type="GO" id="GO:0020037">
    <property type="term" value="F:heme binding"/>
    <property type="evidence" value="ECO:0007669"/>
    <property type="project" value="InterPro"/>
</dbReference>
<comment type="cofactor">
    <cofactor evidence="1 6">
        <name>heme</name>
        <dbReference type="ChEBI" id="CHEBI:30413"/>
    </cofactor>
</comment>
<sequence>MHEKHGHFIRIAHNEISVSHPDAVKEILSAPLDKARESAQCSSIQLQIVNFRQGTMGVKQVSKFLANGYSFSNLLRREDEMDVLLEVLKQRMDHFAEKRQAMNVSAFLSYAAHDVAGEMLFSNPFGFLKSDSDVGGTIRNFPPLNLYVSIAGFFYWIHTILLANPLVTRLGILPTGHIVGATRKALDERLRNADHRYDVLSHWLSSHAKHPDKFSTRDIYSNAILHMAASAETVSIAIQANLYYLIRHPDILRRVREEIQAAQLKGSCKTCIVSYDDAKELVYLRACIQESLRLCAPITLNLARVVGEEGLAIGGRWFKKGTILSVNPWVMHLSKEYWGPSASNFKPERWMTDEGVLREKNFIPFGAGYNSCPGQNLAMIEILKIVATIMRDYDLSQDDKDREWTGKAQFVFVPPPWLLKVSKKEDL</sequence>
<dbReference type="AlphaFoldDB" id="A0A0F7ZM11"/>
<evidence type="ECO:0000256" key="3">
    <source>
        <dbReference type="ARBA" id="ARBA00022617"/>
    </source>
</evidence>
<evidence type="ECO:0000256" key="1">
    <source>
        <dbReference type="ARBA" id="ARBA00001971"/>
    </source>
</evidence>
<dbReference type="GO" id="GO:0016705">
    <property type="term" value="F:oxidoreductase activity, acting on paired donors, with incorporation or reduction of molecular oxygen"/>
    <property type="evidence" value="ECO:0007669"/>
    <property type="project" value="InterPro"/>
</dbReference>
<evidence type="ECO:0000313" key="8">
    <source>
        <dbReference type="Proteomes" id="UP000054481"/>
    </source>
</evidence>
<organism evidence="7 8">
    <name type="scientific">Hirsutella minnesotensis 3608</name>
    <dbReference type="NCBI Taxonomy" id="1043627"/>
    <lineage>
        <taxon>Eukaryota</taxon>
        <taxon>Fungi</taxon>
        <taxon>Dikarya</taxon>
        <taxon>Ascomycota</taxon>
        <taxon>Pezizomycotina</taxon>
        <taxon>Sordariomycetes</taxon>
        <taxon>Hypocreomycetidae</taxon>
        <taxon>Hypocreales</taxon>
        <taxon>Ophiocordycipitaceae</taxon>
        <taxon>Hirsutella</taxon>
    </lineage>
</organism>
<dbReference type="GO" id="GO:0004497">
    <property type="term" value="F:monooxygenase activity"/>
    <property type="evidence" value="ECO:0007669"/>
    <property type="project" value="InterPro"/>
</dbReference>
<proteinExistence type="inferred from homology"/>
<keyword evidence="3 6" id="KW-0349">Heme</keyword>
<dbReference type="PRINTS" id="PR00463">
    <property type="entry name" value="EP450I"/>
</dbReference>
<dbReference type="Pfam" id="PF00067">
    <property type="entry name" value="p450"/>
    <property type="match status" value="1"/>
</dbReference>
<dbReference type="InterPro" id="IPR036396">
    <property type="entry name" value="Cyt_P450_sf"/>
</dbReference>
<dbReference type="Gene3D" id="1.10.630.10">
    <property type="entry name" value="Cytochrome P450"/>
    <property type="match status" value="1"/>
</dbReference>
<dbReference type="PRINTS" id="PR00385">
    <property type="entry name" value="P450"/>
</dbReference>
<keyword evidence="8" id="KW-1185">Reference proteome</keyword>